<protein>
    <submittedName>
        <fullName evidence="3">Uncharacterized protein LOC108676011</fullName>
    </submittedName>
</protein>
<dbReference type="RefSeq" id="XP_018019545.1">
    <property type="nucleotide sequence ID" value="XM_018164056.2"/>
</dbReference>
<dbReference type="KEGG" id="hazt:108676011"/>
<keyword evidence="2" id="KW-1185">Reference proteome</keyword>
<gene>
    <name evidence="3" type="primary">LOC108676011</name>
</gene>
<evidence type="ECO:0000313" key="3">
    <source>
        <dbReference type="RefSeq" id="XP_018019545.1"/>
    </source>
</evidence>
<evidence type="ECO:0000313" key="2">
    <source>
        <dbReference type="Proteomes" id="UP000694843"/>
    </source>
</evidence>
<dbReference type="GeneID" id="108676011"/>
<name>A0A8B7P0R3_HYAAZ</name>
<feature type="region of interest" description="Disordered" evidence="1">
    <location>
        <begin position="21"/>
        <end position="46"/>
    </location>
</feature>
<accession>A0A8B7P0R3</accession>
<sequence>MAPIATKCSVLLHQLSDAAVGSGRCPERSLTQASLGGSKIKTEGPEVPAIYIKEEPEGETEEVSIKEEPFVNENEACAPVHLSPASALSSCVPFKMETKAEACNAHPNSSQNISALVSNQ</sequence>
<evidence type="ECO:0000256" key="1">
    <source>
        <dbReference type="SAM" id="MobiDB-lite"/>
    </source>
</evidence>
<feature type="non-terminal residue" evidence="3">
    <location>
        <position position="120"/>
    </location>
</feature>
<reference evidence="3" key="1">
    <citation type="submission" date="2025-08" db="UniProtKB">
        <authorList>
            <consortium name="RefSeq"/>
        </authorList>
    </citation>
    <scope>IDENTIFICATION</scope>
    <source>
        <tissue evidence="3">Whole organism</tissue>
    </source>
</reference>
<dbReference type="Proteomes" id="UP000694843">
    <property type="component" value="Unplaced"/>
</dbReference>
<dbReference type="AlphaFoldDB" id="A0A8B7P0R3"/>
<organism evidence="2 3">
    <name type="scientific">Hyalella azteca</name>
    <name type="common">Amphipod</name>
    <dbReference type="NCBI Taxonomy" id="294128"/>
    <lineage>
        <taxon>Eukaryota</taxon>
        <taxon>Metazoa</taxon>
        <taxon>Ecdysozoa</taxon>
        <taxon>Arthropoda</taxon>
        <taxon>Crustacea</taxon>
        <taxon>Multicrustacea</taxon>
        <taxon>Malacostraca</taxon>
        <taxon>Eumalacostraca</taxon>
        <taxon>Peracarida</taxon>
        <taxon>Amphipoda</taxon>
        <taxon>Senticaudata</taxon>
        <taxon>Talitrida</taxon>
        <taxon>Talitroidea</taxon>
        <taxon>Hyalellidae</taxon>
        <taxon>Hyalella</taxon>
    </lineage>
</organism>
<proteinExistence type="predicted"/>